<protein>
    <recommendedName>
        <fullName evidence="4">Peptidase S24/S26A/S26B/S26C domain-containing protein</fullName>
    </recommendedName>
</protein>
<proteinExistence type="predicted"/>
<dbReference type="InterPro" id="IPR015927">
    <property type="entry name" value="Peptidase_S24_S26A/B/C"/>
</dbReference>
<evidence type="ECO:0000259" key="4">
    <source>
        <dbReference type="Pfam" id="PF00717"/>
    </source>
</evidence>
<feature type="domain" description="Peptidase S24/S26A/S26B/S26C" evidence="4">
    <location>
        <begin position="87"/>
        <end position="200"/>
    </location>
</feature>
<dbReference type="SUPFAM" id="SSF51306">
    <property type="entry name" value="LexA/Signal peptidase"/>
    <property type="match status" value="1"/>
</dbReference>
<evidence type="ECO:0000256" key="3">
    <source>
        <dbReference type="ARBA" id="ARBA00023163"/>
    </source>
</evidence>
<dbReference type="PANTHER" id="PTHR40661">
    <property type="match status" value="1"/>
</dbReference>
<gene>
    <name evidence="5" type="ORF">GCM10011380_07720</name>
</gene>
<name>A0A916WQM7_9SPHN</name>
<evidence type="ECO:0000256" key="1">
    <source>
        <dbReference type="ARBA" id="ARBA00023015"/>
    </source>
</evidence>
<dbReference type="GO" id="GO:0003677">
    <property type="term" value="F:DNA binding"/>
    <property type="evidence" value="ECO:0007669"/>
    <property type="project" value="UniProtKB-KW"/>
</dbReference>
<comment type="caution">
    <text evidence="5">The sequence shown here is derived from an EMBL/GenBank/DDBJ whole genome shotgun (WGS) entry which is preliminary data.</text>
</comment>
<dbReference type="PANTHER" id="PTHR40661:SF3">
    <property type="entry name" value="FELS-1 PROPHAGE TRANSCRIPTIONAL REGULATOR"/>
    <property type="match status" value="1"/>
</dbReference>
<dbReference type="Pfam" id="PF00717">
    <property type="entry name" value="Peptidase_S24"/>
    <property type="match status" value="1"/>
</dbReference>
<dbReference type="AlphaFoldDB" id="A0A916WQM7"/>
<accession>A0A916WQM7</accession>
<reference evidence="5" key="2">
    <citation type="submission" date="2020-09" db="EMBL/GenBank/DDBJ databases">
        <authorList>
            <person name="Sun Q."/>
            <person name="Zhou Y."/>
        </authorList>
    </citation>
    <scope>NUCLEOTIDE SEQUENCE</scope>
    <source>
        <strain evidence="5">CGMCC 1.15330</strain>
    </source>
</reference>
<dbReference type="InterPro" id="IPR039418">
    <property type="entry name" value="LexA-like"/>
</dbReference>
<keyword evidence="2" id="KW-0238">DNA-binding</keyword>
<dbReference type="InterPro" id="IPR036286">
    <property type="entry name" value="LexA/Signal_pep-like_sf"/>
</dbReference>
<dbReference type="CDD" id="cd06529">
    <property type="entry name" value="S24_LexA-like"/>
    <property type="match status" value="1"/>
</dbReference>
<dbReference type="Gene3D" id="2.10.109.10">
    <property type="entry name" value="Umud Fragment, subunit A"/>
    <property type="match status" value="1"/>
</dbReference>
<keyword evidence="3" id="KW-0804">Transcription</keyword>
<evidence type="ECO:0000256" key="2">
    <source>
        <dbReference type="ARBA" id="ARBA00023125"/>
    </source>
</evidence>
<evidence type="ECO:0000313" key="6">
    <source>
        <dbReference type="Proteomes" id="UP000623067"/>
    </source>
</evidence>
<dbReference type="Proteomes" id="UP000623067">
    <property type="component" value="Unassembled WGS sequence"/>
</dbReference>
<keyword evidence="6" id="KW-1185">Reference proteome</keyword>
<evidence type="ECO:0000313" key="5">
    <source>
        <dbReference type="EMBL" id="GGB20593.1"/>
    </source>
</evidence>
<sequence>MGTSDPRTALARLAEDSGTSLSALSRMLGRNVAYLQQYVRRGSPRRLEDEDRRKLAAFFGVGEAALGGPDGDAPPVFPVLRLDVAASAGPGALVDTELLLGSDRIDPALARQLGLTRGQAAMLRVRGDSMAPGLLDGDHILIDQTRRTPEARGGVFVLRIGGALMVKRVARGRAGLAITSDNPAAPPIPEGEPTIIGRVVWQTRVVR</sequence>
<dbReference type="EMBL" id="BMIH01000001">
    <property type="protein sequence ID" value="GGB20593.1"/>
    <property type="molecule type" value="Genomic_DNA"/>
</dbReference>
<dbReference type="RefSeq" id="WP_188657314.1">
    <property type="nucleotide sequence ID" value="NZ_BMIH01000001.1"/>
</dbReference>
<organism evidence="5 6">
    <name type="scientific">Sphingomonas metalli</name>
    <dbReference type="NCBI Taxonomy" id="1779358"/>
    <lineage>
        <taxon>Bacteria</taxon>
        <taxon>Pseudomonadati</taxon>
        <taxon>Pseudomonadota</taxon>
        <taxon>Alphaproteobacteria</taxon>
        <taxon>Sphingomonadales</taxon>
        <taxon>Sphingomonadaceae</taxon>
        <taxon>Sphingomonas</taxon>
    </lineage>
</organism>
<keyword evidence="1" id="KW-0805">Transcription regulation</keyword>
<reference evidence="5" key="1">
    <citation type="journal article" date="2014" name="Int. J. Syst. Evol. Microbiol.">
        <title>Complete genome sequence of Corynebacterium casei LMG S-19264T (=DSM 44701T), isolated from a smear-ripened cheese.</title>
        <authorList>
            <consortium name="US DOE Joint Genome Institute (JGI-PGF)"/>
            <person name="Walter F."/>
            <person name="Albersmeier A."/>
            <person name="Kalinowski J."/>
            <person name="Ruckert C."/>
        </authorList>
    </citation>
    <scope>NUCLEOTIDE SEQUENCE</scope>
    <source>
        <strain evidence="5">CGMCC 1.15330</strain>
    </source>
</reference>